<dbReference type="PANTHER" id="PTHR28013">
    <property type="entry name" value="PROTEIN DCV1-RELATED"/>
    <property type="match status" value="1"/>
</dbReference>
<keyword evidence="2" id="KW-0812">Transmembrane</keyword>
<gene>
    <name evidence="3" type="ORF">CPB83DRAFT_785624</name>
</gene>
<evidence type="ECO:0000256" key="2">
    <source>
        <dbReference type="SAM" id="Phobius"/>
    </source>
</evidence>
<name>A0A9P6JSF3_9AGAR</name>
<evidence type="ECO:0000313" key="4">
    <source>
        <dbReference type="Proteomes" id="UP000807306"/>
    </source>
</evidence>
<keyword evidence="4" id="KW-1185">Reference proteome</keyword>
<feature type="compositionally biased region" description="Polar residues" evidence="1">
    <location>
        <begin position="284"/>
        <end position="293"/>
    </location>
</feature>
<feature type="region of interest" description="Disordered" evidence="1">
    <location>
        <begin position="272"/>
        <end position="431"/>
    </location>
</feature>
<comment type="caution">
    <text evidence="3">The sequence shown here is derived from an EMBL/GenBank/DDBJ whole genome shotgun (WGS) entry which is preliminary data.</text>
</comment>
<feature type="region of interest" description="Disordered" evidence="1">
    <location>
        <begin position="507"/>
        <end position="565"/>
    </location>
</feature>
<protein>
    <recommendedName>
        <fullName evidence="5">Pali-domain-containing protein</fullName>
    </recommendedName>
</protein>
<feature type="transmembrane region" description="Helical" evidence="2">
    <location>
        <begin position="136"/>
        <end position="158"/>
    </location>
</feature>
<dbReference type="GO" id="GO:0032153">
    <property type="term" value="C:cell division site"/>
    <property type="evidence" value="ECO:0007669"/>
    <property type="project" value="TreeGrafter"/>
</dbReference>
<keyword evidence="2" id="KW-0472">Membrane</keyword>
<reference evidence="3" key="1">
    <citation type="submission" date="2020-11" db="EMBL/GenBank/DDBJ databases">
        <authorList>
            <consortium name="DOE Joint Genome Institute"/>
            <person name="Ahrendt S."/>
            <person name="Riley R."/>
            <person name="Andreopoulos W."/>
            <person name="Labutti K."/>
            <person name="Pangilinan J."/>
            <person name="Ruiz-Duenas F.J."/>
            <person name="Barrasa J.M."/>
            <person name="Sanchez-Garcia M."/>
            <person name="Camarero S."/>
            <person name="Miyauchi S."/>
            <person name="Serrano A."/>
            <person name="Linde D."/>
            <person name="Babiker R."/>
            <person name="Drula E."/>
            <person name="Ayuso-Fernandez I."/>
            <person name="Pacheco R."/>
            <person name="Padilla G."/>
            <person name="Ferreira P."/>
            <person name="Barriuso J."/>
            <person name="Kellner H."/>
            <person name="Castanera R."/>
            <person name="Alfaro M."/>
            <person name="Ramirez L."/>
            <person name="Pisabarro A.G."/>
            <person name="Kuo A."/>
            <person name="Tritt A."/>
            <person name="Lipzen A."/>
            <person name="He G."/>
            <person name="Yan M."/>
            <person name="Ng V."/>
            <person name="Cullen D."/>
            <person name="Martin F."/>
            <person name="Rosso M.-N."/>
            <person name="Henrissat B."/>
            <person name="Hibbett D."/>
            <person name="Martinez A.T."/>
            <person name="Grigoriev I.V."/>
        </authorList>
    </citation>
    <scope>NUCLEOTIDE SEQUENCE</scope>
    <source>
        <strain evidence="3">CBS 506.95</strain>
    </source>
</reference>
<dbReference type="EMBL" id="MU157833">
    <property type="protein sequence ID" value="KAF9531887.1"/>
    <property type="molecule type" value="Genomic_DNA"/>
</dbReference>
<dbReference type="OrthoDB" id="3365245at2759"/>
<proteinExistence type="predicted"/>
<feature type="compositionally biased region" description="Low complexity" evidence="1">
    <location>
        <begin position="338"/>
        <end position="351"/>
    </location>
</feature>
<evidence type="ECO:0000313" key="3">
    <source>
        <dbReference type="EMBL" id="KAF9531887.1"/>
    </source>
</evidence>
<dbReference type="Pfam" id="PF06687">
    <property type="entry name" value="SUR7"/>
    <property type="match status" value="1"/>
</dbReference>
<dbReference type="Proteomes" id="UP000807306">
    <property type="component" value="Unassembled WGS sequence"/>
</dbReference>
<dbReference type="InterPro" id="IPR051380">
    <property type="entry name" value="pH-response_reg_palI/RIM9"/>
</dbReference>
<dbReference type="PANTHER" id="PTHR28013:SF4">
    <property type="entry name" value="MARVEL DOMAIN-CONTAINING PROTEIN"/>
    <property type="match status" value="1"/>
</dbReference>
<feature type="region of interest" description="Disordered" evidence="1">
    <location>
        <begin position="453"/>
        <end position="478"/>
    </location>
</feature>
<organism evidence="3 4">
    <name type="scientific">Crepidotus variabilis</name>
    <dbReference type="NCBI Taxonomy" id="179855"/>
    <lineage>
        <taxon>Eukaryota</taxon>
        <taxon>Fungi</taxon>
        <taxon>Dikarya</taxon>
        <taxon>Basidiomycota</taxon>
        <taxon>Agaricomycotina</taxon>
        <taxon>Agaricomycetes</taxon>
        <taxon>Agaricomycetidae</taxon>
        <taxon>Agaricales</taxon>
        <taxon>Agaricineae</taxon>
        <taxon>Crepidotaceae</taxon>
        <taxon>Crepidotus</taxon>
    </lineage>
</organism>
<dbReference type="InterPro" id="IPR009571">
    <property type="entry name" value="SUR7/Rim9-like_fungi"/>
</dbReference>
<feature type="transmembrane region" description="Helical" evidence="2">
    <location>
        <begin position="170"/>
        <end position="193"/>
    </location>
</feature>
<feature type="compositionally biased region" description="Polar residues" evidence="1">
    <location>
        <begin position="391"/>
        <end position="414"/>
    </location>
</feature>
<keyword evidence="2" id="KW-1133">Transmembrane helix</keyword>
<dbReference type="GO" id="GO:0035838">
    <property type="term" value="C:growing cell tip"/>
    <property type="evidence" value="ECO:0007669"/>
    <property type="project" value="TreeGrafter"/>
</dbReference>
<dbReference type="GO" id="GO:0005886">
    <property type="term" value="C:plasma membrane"/>
    <property type="evidence" value="ECO:0007669"/>
    <property type="project" value="InterPro"/>
</dbReference>
<accession>A0A9P6JSF3</accession>
<evidence type="ECO:0000256" key="1">
    <source>
        <dbReference type="SAM" id="MobiDB-lite"/>
    </source>
</evidence>
<feature type="transmembrane region" description="Helical" evidence="2">
    <location>
        <begin position="12"/>
        <end position="31"/>
    </location>
</feature>
<feature type="transmembrane region" description="Helical" evidence="2">
    <location>
        <begin position="97"/>
        <end position="124"/>
    </location>
</feature>
<sequence>MGLIRPATPGFLVTLVATVLLAVVVFCVPYFKSIYFLKATITVDKTSGSITFGTLGYCIEIGPSVSCSKPSIGYQLDINGLVGNKLPVQIPQVVVKWITYLLVLHVVALVGAAGSAVFGLLAHVREMSMACCSTCFSGFAAVVTMLAFIFDMILFFVAKSRINAIGTASIGTAIWLTLAAWVLLFFSGCFFSVGRCCIGKRPNGSRGSKWDKGNWGFNNKSQGPDNDYAEQMRLDAVKAEADRKAKAKQGEVGLPAFYETVPLTGRVEGDQIYLDGDRNDSHTDVNTLHSKPSSAFRGGYAPATPGNRTVDDYYAQPNTYPPQGPRRQPSDQSQFGRAPTASPAPTQATSAYGAGYGQHNIPPTRSPSNGLLAPSGGYHDPYARDYGHNAGGSSYHTASSQHGQDATTYSQYNSGYDAYNQPTPSPQAPYPQPSFNPDVYNQTAQVTRVASPGALTSNPYYNYPAQTTSPPSMHQPQPERNYTLGGGYGNSSVPPLPEHQPYDAYNPTSSESYHPAPIDTSVAGAYGGQPHTSPIRGPRPQPGIEEAPPGYDASPAGVQGNWGKR</sequence>
<dbReference type="AlphaFoldDB" id="A0A9P6JSF3"/>
<evidence type="ECO:0008006" key="5">
    <source>
        <dbReference type="Google" id="ProtNLM"/>
    </source>
</evidence>